<accession>A0A484HK71</accession>
<keyword evidence="2" id="KW-0479">Metal-binding</keyword>
<keyword evidence="4" id="KW-0411">Iron-sulfur</keyword>
<organism evidence="5">
    <name type="scientific">uncultured Desulfobacteraceae bacterium</name>
    <dbReference type="NCBI Taxonomy" id="218296"/>
    <lineage>
        <taxon>Bacteria</taxon>
        <taxon>Pseudomonadati</taxon>
        <taxon>Thermodesulfobacteriota</taxon>
        <taxon>Desulfobacteria</taxon>
        <taxon>Desulfobacterales</taxon>
        <taxon>Desulfobacteraceae</taxon>
        <taxon>environmental samples</taxon>
    </lineage>
</organism>
<dbReference type="PANTHER" id="PTHR30548:SF5">
    <property type="entry name" value="SUBUNIT OF OXYGEN-SENSITIVE 2-HYDROXYISOCAPROYL-COA DEHYDRATASE"/>
    <property type="match status" value="1"/>
</dbReference>
<dbReference type="EMBL" id="CAACVI010000013">
    <property type="protein sequence ID" value="VEN73964.1"/>
    <property type="molecule type" value="Genomic_DNA"/>
</dbReference>
<dbReference type="Gene3D" id="3.40.50.11900">
    <property type="match status" value="1"/>
</dbReference>
<gene>
    <name evidence="5" type="ORF">EPICR_200013</name>
</gene>
<dbReference type="GO" id="GO:0051536">
    <property type="term" value="F:iron-sulfur cluster binding"/>
    <property type="evidence" value="ECO:0007669"/>
    <property type="project" value="UniProtKB-KW"/>
</dbReference>
<keyword evidence="3" id="KW-0408">Iron</keyword>
<proteinExistence type="inferred from homology"/>
<dbReference type="GO" id="GO:0046872">
    <property type="term" value="F:metal ion binding"/>
    <property type="evidence" value="ECO:0007669"/>
    <property type="project" value="UniProtKB-KW"/>
</dbReference>
<evidence type="ECO:0000313" key="5">
    <source>
        <dbReference type="EMBL" id="VEN73964.1"/>
    </source>
</evidence>
<evidence type="ECO:0000256" key="2">
    <source>
        <dbReference type="ARBA" id="ARBA00022723"/>
    </source>
</evidence>
<name>A0A484HK71_9BACT</name>
<protein>
    <submittedName>
        <fullName evidence="5">2-hydroxyacyl-CoA dehydratase</fullName>
    </submittedName>
</protein>
<comment type="similarity">
    <text evidence="1">Belongs to the FldB/FldC dehydratase alpha/beta subunit family.</text>
</comment>
<dbReference type="Gene3D" id="3.40.50.11890">
    <property type="match status" value="1"/>
</dbReference>
<dbReference type="Pfam" id="PF06050">
    <property type="entry name" value="HGD-D"/>
    <property type="match status" value="1"/>
</dbReference>
<reference evidence="5" key="1">
    <citation type="submission" date="2019-01" db="EMBL/GenBank/DDBJ databases">
        <authorList>
            <consortium name="Genoscope - CEA"/>
            <person name="William W."/>
        </authorList>
    </citation>
    <scope>NUCLEOTIDE SEQUENCE</scope>
    <source>
        <strain evidence="5">CR-1</strain>
    </source>
</reference>
<sequence length="380" mass="41431">MSAMMKTLTPFYEISRDPSARAAAAKEDGRRIMGCFCSYAPVEIISAAGFVPFRIFGRGKRAEKADSHLQSYCCGHVRGALADALSGELDFLEGAVFPHTCDSIQRLSDIWRMNAKMGFHWDLALPADVSGKGARVYMKSVLERFRQGLEDHFGANIPDSEIRKAAASYNRIRRMLTRFLDIASENPARISGSDTHAVLRASMSADPGTIARLLEPLLAEAESAGEKDDGGAPKKRLILSGGPCDFPDIRAAVEEAGGVAAGDDTCSGGRSFPGEIDSNAEDIMAAVADAYLGRIVCPSKHSGLKDRGRRLAEMARKAKADGVVFLFLKFCDPHLFDYPYLKETLKERGVDSIMFEIDGDFVPDGQFKTRLEAFLETVGR</sequence>
<evidence type="ECO:0000256" key="1">
    <source>
        <dbReference type="ARBA" id="ARBA00005806"/>
    </source>
</evidence>
<dbReference type="PANTHER" id="PTHR30548">
    <property type="entry name" value="2-HYDROXYGLUTARYL-COA DEHYDRATASE, D-COMPONENT-RELATED"/>
    <property type="match status" value="1"/>
</dbReference>
<evidence type="ECO:0000256" key="3">
    <source>
        <dbReference type="ARBA" id="ARBA00023004"/>
    </source>
</evidence>
<evidence type="ECO:0000256" key="4">
    <source>
        <dbReference type="ARBA" id="ARBA00023014"/>
    </source>
</evidence>
<dbReference type="Gene3D" id="1.20.1270.370">
    <property type="match status" value="1"/>
</dbReference>
<dbReference type="InterPro" id="IPR010327">
    <property type="entry name" value="FldB/FldC_alpha/beta"/>
</dbReference>
<dbReference type="AlphaFoldDB" id="A0A484HK71"/>